<evidence type="ECO:0000313" key="2">
    <source>
        <dbReference type="Proteomes" id="UP000789525"/>
    </source>
</evidence>
<dbReference type="Proteomes" id="UP000789525">
    <property type="component" value="Unassembled WGS sequence"/>
</dbReference>
<sequence>MSLSFYSGKRNEGKKQPFIKLGKFIKKSFSNSRPNNITNDEASSSKHNSDITNRSTDQQPNGTLKEGVEMVENNHDYPTDELNKLNEGINQLSRRFDSLEKRIELVKGDEINESLRDILTRITESFNQKFDSLEKRFGLVKGDGMDETPIATLTKITESVNRQSQKFDSLEKGFELIKADKMNESITTALNKITERIDSLEKRFELVRGSEMNESDLTKITESINRQFQRFDSLEGRIELMKDNSVDGGGANEKFKQNFESLTTVINMNAESIDALEKRVEVLTQKVLKACEISKEKNVSSNPPVKPTATLSIDSNLGTCKRCHSEKSDNEWCLVCDPKYFIDHFSDWTSGNPDVDRFIQATQRNASNKFNFLEWIPYTSLKDVSLLGSGGFGTIYSAIWVDGPRSRWLHETNGWGRYPNARVALKSIELKNYQFDTTLLDELQSYLAANKNVLGRLNTLRVYGVTRKPEEPENYMIVMLLGDDGDLDRYINKNFSSLTYFKKLEILFDIITGVLQIHQAGLVHRDLHRGNIMCQRFVKLDEGRDECKFVIGDLGLTRKPSPESKVFYGVVPYCAPEVLESAIYSEASDIYSFGMLMWELAAGVRAFSNRKHDESLMFSIIFGLRPQPIPHIPNSYKTLMERCWAPNQTDRPSAQEIYTTIGIWLQKLLFTPYKGISQEFLEADEKRLVRLSIEGLSSDEKYHSKTYHTVNRMGFTPLPIGQLEDQPPVKEEVESDDDWVGAS</sequence>
<reference evidence="1" key="1">
    <citation type="submission" date="2021-06" db="EMBL/GenBank/DDBJ databases">
        <authorList>
            <person name="Kallberg Y."/>
            <person name="Tangrot J."/>
            <person name="Rosling A."/>
        </authorList>
    </citation>
    <scope>NUCLEOTIDE SEQUENCE</scope>
    <source>
        <strain evidence="1">CL356</strain>
    </source>
</reference>
<gene>
    <name evidence="1" type="ORF">ACOLOM_LOCUS3968</name>
</gene>
<dbReference type="EMBL" id="CAJVPT010006184">
    <property type="protein sequence ID" value="CAG8528389.1"/>
    <property type="molecule type" value="Genomic_DNA"/>
</dbReference>
<organism evidence="1 2">
    <name type="scientific">Acaulospora colombiana</name>
    <dbReference type="NCBI Taxonomy" id="27376"/>
    <lineage>
        <taxon>Eukaryota</taxon>
        <taxon>Fungi</taxon>
        <taxon>Fungi incertae sedis</taxon>
        <taxon>Mucoromycota</taxon>
        <taxon>Glomeromycotina</taxon>
        <taxon>Glomeromycetes</taxon>
        <taxon>Diversisporales</taxon>
        <taxon>Acaulosporaceae</taxon>
        <taxon>Acaulospora</taxon>
    </lineage>
</organism>
<comment type="caution">
    <text evidence="1">The sequence shown here is derived from an EMBL/GenBank/DDBJ whole genome shotgun (WGS) entry which is preliminary data.</text>
</comment>
<evidence type="ECO:0000313" key="1">
    <source>
        <dbReference type="EMBL" id="CAG8528389.1"/>
    </source>
</evidence>
<proteinExistence type="predicted"/>
<keyword evidence="2" id="KW-1185">Reference proteome</keyword>
<name>A0ACA9LG57_9GLOM</name>
<protein>
    <submittedName>
        <fullName evidence="1">14622_t:CDS:1</fullName>
    </submittedName>
</protein>
<accession>A0ACA9LG57</accession>